<evidence type="ECO:0000313" key="1">
    <source>
        <dbReference type="EMBL" id="GAA5227122.1"/>
    </source>
</evidence>
<organism evidence="1 2">
    <name type="scientific">Paeniglutamicibacter antarcticus</name>
    <dbReference type="NCBI Taxonomy" id="494023"/>
    <lineage>
        <taxon>Bacteria</taxon>
        <taxon>Bacillati</taxon>
        <taxon>Actinomycetota</taxon>
        <taxon>Actinomycetes</taxon>
        <taxon>Micrococcales</taxon>
        <taxon>Micrococcaceae</taxon>
        <taxon>Paeniglutamicibacter</taxon>
    </lineage>
</organism>
<dbReference type="EMBL" id="BAABLK010000027">
    <property type="protein sequence ID" value="GAA5227122.1"/>
    <property type="molecule type" value="Genomic_DNA"/>
</dbReference>
<protein>
    <submittedName>
        <fullName evidence="1">Uncharacterized protein</fullName>
    </submittedName>
</protein>
<gene>
    <name evidence="1" type="ORF">GCM10025778_16550</name>
</gene>
<reference evidence="2" key="1">
    <citation type="journal article" date="2019" name="Int. J. Syst. Evol. Microbiol.">
        <title>The Global Catalogue of Microorganisms (GCM) 10K type strain sequencing project: providing services to taxonomists for standard genome sequencing and annotation.</title>
        <authorList>
            <consortium name="The Broad Institute Genomics Platform"/>
            <consortium name="The Broad Institute Genome Sequencing Center for Infectious Disease"/>
            <person name="Wu L."/>
            <person name="Ma J."/>
        </authorList>
    </citation>
    <scope>NUCLEOTIDE SEQUENCE [LARGE SCALE GENOMIC DNA]</scope>
    <source>
        <strain evidence="2">JCM 18952</strain>
    </source>
</reference>
<evidence type="ECO:0000313" key="2">
    <source>
        <dbReference type="Proteomes" id="UP001501257"/>
    </source>
</evidence>
<name>A0ABP9TMX9_9MICC</name>
<dbReference type="RefSeq" id="WP_210101632.1">
    <property type="nucleotide sequence ID" value="NZ_BAABLK010000027.1"/>
</dbReference>
<dbReference type="Proteomes" id="UP001501257">
    <property type="component" value="Unassembled WGS sequence"/>
</dbReference>
<accession>A0ABP9TMX9</accession>
<keyword evidence="2" id="KW-1185">Reference proteome</keyword>
<proteinExistence type="predicted"/>
<sequence length="70" mass="7576">MDADSPHTQGLRDVEKAEPGLGLRLYDFEPDPVGTIEVAANNPVTAERLAALYGRWRAQVVDSAVDPARS</sequence>
<comment type="caution">
    <text evidence="1">The sequence shown here is derived from an EMBL/GenBank/DDBJ whole genome shotgun (WGS) entry which is preliminary data.</text>
</comment>